<dbReference type="EMBL" id="LTDL01000014">
    <property type="protein sequence ID" value="OAG31621.1"/>
    <property type="molecule type" value="Genomic_DNA"/>
</dbReference>
<keyword evidence="2" id="KW-0378">Hydrolase</keyword>
<gene>
    <name evidence="3" type="ORF">NEDG_00096</name>
</gene>
<dbReference type="InterPro" id="IPR050645">
    <property type="entry name" value="Histidine_acid_phosphatase"/>
</dbReference>
<evidence type="ECO:0000256" key="2">
    <source>
        <dbReference type="ARBA" id="ARBA00022801"/>
    </source>
</evidence>
<dbReference type="GeneID" id="93646446"/>
<dbReference type="InterPro" id="IPR000560">
    <property type="entry name" value="His_Pase_clade-2"/>
</dbReference>
<proteinExistence type="inferred from homology"/>
<sequence>MVLELEHVHLVHRHGERTPLLYGPHDKTNWNLCHRASKISHTIPSNAPTLMDKARSLINYLKTGQAEPMHFNVVVSSGREFNCAPGQLTDAGRANLFNLGTWFREKYLEKSGLISPAFKKEEFFLRSTNFQRTLESLQSLMQGMYRTYSGSLDVEVRDLTADTLGCNRHCPKLKTMKAASHKNVNQAFSSKAKEIKEYFSRAYNSHLSSLSPYAIYELVASSRAHGFSRFKHVPSTVMKDLEEYSINLWFKHLNDPSALSLETGCLLKEISDQMVEKATNANPRKVSIYSAHDVTIYPLLMAMGSHTKKWPKFGANLIFEMHKNQQTGERYVQMRYNGERVPIPKCASLHQEEKGLCPLEDFVRICNDTYMSNFSEACLEE</sequence>
<dbReference type="PANTHER" id="PTHR11567:SF110">
    <property type="entry name" value="2-PHOSPHOXYLOSE PHOSPHATASE 1"/>
    <property type="match status" value="1"/>
</dbReference>
<dbReference type="STRING" id="1805483.A0A177EJH4"/>
<dbReference type="SUPFAM" id="SSF53254">
    <property type="entry name" value="Phosphoglycerate mutase-like"/>
    <property type="match status" value="1"/>
</dbReference>
<comment type="similarity">
    <text evidence="1">Belongs to the histidine acid phosphatase family.</text>
</comment>
<name>A0A177EJH4_9MICR</name>
<dbReference type="RefSeq" id="XP_067545222.1">
    <property type="nucleotide sequence ID" value="XM_067687514.1"/>
</dbReference>
<dbReference type="Proteomes" id="UP000185944">
    <property type="component" value="Unassembled WGS sequence"/>
</dbReference>
<comment type="caution">
    <text evidence="3">The sequence shown here is derived from an EMBL/GenBank/DDBJ whole genome shotgun (WGS) entry which is preliminary data.</text>
</comment>
<dbReference type="VEuPathDB" id="MicrosporidiaDB:NEDG_00096"/>
<dbReference type="PROSITE" id="PS00616">
    <property type="entry name" value="HIS_ACID_PHOSPHAT_1"/>
    <property type="match status" value="1"/>
</dbReference>
<evidence type="ECO:0000256" key="1">
    <source>
        <dbReference type="ARBA" id="ARBA00005375"/>
    </source>
</evidence>
<evidence type="ECO:0000313" key="4">
    <source>
        <dbReference type="Proteomes" id="UP000185944"/>
    </source>
</evidence>
<evidence type="ECO:0000313" key="3">
    <source>
        <dbReference type="EMBL" id="OAG31621.1"/>
    </source>
</evidence>
<reference evidence="3 4" key="1">
    <citation type="submission" date="2016-02" db="EMBL/GenBank/DDBJ databases">
        <title>Discovery of a natural microsporidian pathogen with a broad tissue tropism in Caenorhabditis elegans.</title>
        <authorList>
            <person name="Luallen R.J."/>
            <person name="Reinke A.W."/>
            <person name="Tong L."/>
            <person name="Botts M.R."/>
            <person name="Felix M.-A."/>
            <person name="Troemel E.R."/>
        </authorList>
    </citation>
    <scope>NUCLEOTIDE SEQUENCE [LARGE SCALE GENOMIC DNA]</scope>
    <source>
        <strain evidence="3 4">JUm2807</strain>
    </source>
</reference>
<dbReference type="Pfam" id="PF00328">
    <property type="entry name" value="His_Phos_2"/>
    <property type="match status" value="1"/>
</dbReference>
<dbReference type="AlphaFoldDB" id="A0A177EJH4"/>
<dbReference type="PANTHER" id="PTHR11567">
    <property type="entry name" value="ACID PHOSPHATASE-RELATED"/>
    <property type="match status" value="1"/>
</dbReference>
<dbReference type="InterPro" id="IPR033379">
    <property type="entry name" value="Acid_Pase_AS"/>
</dbReference>
<dbReference type="InterPro" id="IPR029033">
    <property type="entry name" value="His_PPase_superfam"/>
</dbReference>
<keyword evidence="4" id="KW-1185">Reference proteome</keyword>
<protein>
    <submittedName>
        <fullName evidence="3">Lysophosphatidic acid phosphatase type 6</fullName>
    </submittedName>
</protein>
<accession>A0A177EJH4</accession>
<dbReference type="Gene3D" id="3.40.50.1240">
    <property type="entry name" value="Phosphoglycerate mutase-like"/>
    <property type="match status" value="1"/>
</dbReference>
<organism evidence="3 4">
    <name type="scientific">Nematocida displodere</name>
    <dbReference type="NCBI Taxonomy" id="1805483"/>
    <lineage>
        <taxon>Eukaryota</taxon>
        <taxon>Fungi</taxon>
        <taxon>Fungi incertae sedis</taxon>
        <taxon>Microsporidia</taxon>
        <taxon>Nematocida</taxon>
    </lineage>
</organism>
<dbReference type="GO" id="GO:0016791">
    <property type="term" value="F:phosphatase activity"/>
    <property type="evidence" value="ECO:0007669"/>
    <property type="project" value="TreeGrafter"/>
</dbReference>
<dbReference type="CDD" id="cd07061">
    <property type="entry name" value="HP_HAP_like"/>
    <property type="match status" value="1"/>
</dbReference>
<dbReference type="OrthoDB" id="10257284at2759"/>